<dbReference type="InterPro" id="IPR048720">
    <property type="entry name" value="PROPPIN"/>
</dbReference>
<keyword evidence="3" id="KW-0677">Repeat</keyword>
<dbReference type="InterPro" id="IPR001680">
    <property type="entry name" value="WD40_rpt"/>
</dbReference>
<dbReference type="AlphaFoldDB" id="A0A9E7L395"/>
<keyword evidence="7" id="KW-1185">Reference proteome</keyword>
<dbReference type="SMART" id="SM00320">
    <property type="entry name" value="WD40"/>
    <property type="match status" value="3"/>
</dbReference>
<feature type="compositionally biased region" description="Low complexity" evidence="5">
    <location>
        <begin position="1"/>
        <end position="11"/>
    </location>
</feature>
<evidence type="ECO:0000256" key="3">
    <source>
        <dbReference type="ARBA" id="ARBA00022737"/>
    </source>
</evidence>
<keyword evidence="2" id="KW-0853">WD repeat</keyword>
<sequence>MSSRISTSSSIHPPMGIASLESQQSWPSSTPFSQPEPGDYDDDNGTELLSVSWNQDYRCFAVGTSNGFQIYNCDPFKETFRRDLKSGGFGIVEMLFRSNILALVGGGANMQYPPNKVMIWDDHQSRCVGEYAYRSNVRGVKLRQDRIVIVLEHKIYVYDFTDLKLLHQIETQSNPKGLCCLSHHSSTSVLACPGLRRGEVRVEHFGLKMTKVISAHDSQISCMTMTLDGLLLATASIKGTLIRIFNTMDGTQLQEIQLGQAASQWLETPWSFTTVDIGETATRAGMINTPFLPADYTLFSLVHGRDALFQEVDLARKYYYWERNPKPYFRSYKTTGSHVQASEVGTEKTWRRGYKSSWNLVVDLVRRGSDRAEIFSIALSTNVQWLVVSSDKGTVHVFRLRVRVGGEDASFQLPAVQAPEMIHQNPSTPVDALISPNTGANNNSSLYFLRGVLPKYFSSEWSFAQFHLPEVTRYIAAFGSQNTVMIVGMDGRCTFDPVNGGQMLQTEFVRFLKADRHQPQSATS</sequence>
<proteinExistence type="inferred from homology"/>
<protein>
    <submittedName>
        <fullName evidence="6">WD domain, G-beta repeat</fullName>
    </submittedName>
</protein>
<dbReference type="Gene3D" id="2.130.10.10">
    <property type="entry name" value="YVTN repeat-like/Quinoprotein amine dehydrogenase"/>
    <property type="match status" value="1"/>
</dbReference>
<comment type="similarity">
    <text evidence="4">Belongs to the WD repeat PROPPIN family.</text>
</comment>
<dbReference type="PANTHER" id="PTHR11227">
    <property type="entry name" value="WD-REPEAT PROTEIN INTERACTING WITH PHOSPHOINOSIDES WIPI -RELATED"/>
    <property type="match status" value="1"/>
</dbReference>
<reference evidence="6" key="1">
    <citation type="submission" date="2022-05" db="EMBL/GenBank/DDBJ databases">
        <title>The Musa troglodytarum L. genome provides insights into the mechanism of non-climacteric behaviour and enrichment of carotenoids.</title>
        <authorList>
            <person name="Wang J."/>
        </authorList>
    </citation>
    <scope>NUCLEOTIDE SEQUENCE</scope>
    <source>
        <tissue evidence="6">Leaf</tissue>
    </source>
</reference>
<evidence type="ECO:0000256" key="1">
    <source>
        <dbReference type="ARBA" id="ARBA00004623"/>
    </source>
</evidence>
<evidence type="ECO:0000256" key="4">
    <source>
        <dbReference type="ARBA" id="ARBA00025740"/>
    </source>
</evidence>
<dbReference type="InterPro" id="IPR036322">
    <property type="entry name" value="WD40_repeat_dom_sf"/>
</dbReference>
<feature type="compositionally biased region" description="Polar residues" evidence="5">
    <location>
        <begin position="20"/>
        <end position="33"/>
    </location>
</feature>
<dbReference type="GO" id="GO:0034045">
    <property type="term" value="C:phagophore assembly site membrane"/>
    <property type="evidence" value="ECO:0007669"/>
    <property type="project" value="UniProtKB-SubCell"/>
</dbReference>
<gene>
    <name evidence="6" type="ORF">MUK42_13991</name>
</gene>
<dbReference type="InterPro" id="IPR015943">
    <property type="entry name" value="WD40/YVTN_repeat-like_dom_sf"/>
</dbReference>
<dbReference type="SUPFAM" id="SSF50978">
    <property type="entry name" value="WD40 repeat-like"/>
    <property type="match status" value="1"/>
</dbReference>
<evidence type="ECO:0000313" key="6">
    <source>
        <dbReference type="EMBL" id="URE42427.1"/>
    </source>
</evidence>
<dbReference type="Pfam" id="PF21032">
    <property type="entry name" value="PROPPIN"/>
    <property type="match status" value="1"/>
</dbReference>
<evidence type="ECO:0000313" key="7">
    <source>
        <dbReference type="Proteomes" id="UP001055439"/>
    </source>
</evidence>
<feature type="region of interest" description="Disordered" evidence="5">
    <location>
        <begin position="1"/>
        <end position="45"/>
    </location>
</feature>
<comment type="subcellular location">
    <subcellularLocation>
        <location evidence="1">Preautophagosomal structure membrane</location>
        <topology evidence="1">Peripheral membrane protein</topology>
    </subcellularLocation>
</comment>
<dbReference type="EMBL" id="CP097511">
    <property type="protein sequence ID" value="URE42427.1"/>
    <property type="molecule type" value="Genomic_DNA"/>
</dbReference>
<dbReference type="OrthoDB" id="1667587at2759"/>
<name>A0A9E7L395_9LILI</name>
<evidence type="ECO:0000256" key="5">
    <source>
        <dbReference type="SAM" id="MobiDB-lite"/>
    </source>
</evidence>
<evidence type="ECO:0000256" key="2">
    <source>
        <dbReference type="ARBA" id="ARBA00022574"/>
    </source>
</evidence>
<organism evidence="6 7">
    <name type="scientific">Musa troglodytarum</name>
    <name type="common">fe'i banana</name>
    <dbReference type="NCBI Taxonomy" id="320322"/>
    <lineage>
        <taxon>Eukaryota</taxon>
        <taxon>Viridiplantae</taxon>
        <taxon>Streptophyta</taxon>
        <taxon>Embryophyta</taxon>
        <taxon>Tracheophyta</taxon>
        <taxon>Spermatophyta</taxon>
        <taxon>Magnoliopsida</taxon>
        <taxon>Liliopsida</taxon>
        <taxon>Zingiberales</taxon>
        <taxon>Musaceae</taxon>
        <taxon>Musa</taxon>
    </lineage>
</organism>
<accession>A0A9E7L395</accession>
<dbReference type="Proteomes" id="UP001055439">
    <property type="component" value="Chromosome 9"/>
</dbReference>